<dbReference type="InterPro" id="IPR044094">
    <property type="entry name" value="AtsA-like_MBL-fold"/>
</dbReference>
<dbReference type="OrthoDB" id="9803916at2"/>
<feature type="domain" description="Metallo-beta-lactamase" evidence="2">
    <location>
        <begin position="55"/>
        <end position="235"/>
    </location>
</feature>
<dbReference type="CDD" id="cd07719">
    <property type="entry name" value="arylsulfatase_AtsA-like_MBL-fold"/>
    <property type="match status" value="1"/>
</dbReference>
<name>A0A6I4SRG2_9SPHN</name>
<evidence type="ECO:0000256" key="1">
    <source>
        <dbReference type="ARBA" id="ARBA00022801"/>
    </source>
</evidence>
<sequence length="329" mass="34693">MTKQWKVNRRGLLRGGGALAAGAVVPWAAGAAAGGTTKLHILGSRAGPSVGGGQYQTSYAVTVGDALYMVDCGYGATEQLVRAGLRPQDLRDLFITHHHPDHNIELGTLIYFAWYAGLVKPLGIYGPPPVKAMTQSYLAALKPDIDIWLDDIGHPPLGPIDVTELSRPQDVMDDGTVKVTCTVVNHPPVVPALGYRFDTPDRSIAFSGDTTPVPAMVELARGADVLVHEAIYTDDNVTANRSGNGDARVDSGESGSAIAGDAQKLLDHVLGSHTKAEDAGRIAAEAGVKTLVLAHTVSLVPGVTDGMWIAAARKHFDGEVIYAHDLMVI</sequence>
<dbReference type="InterPro" id="IPR006311">
    <property type="entry name" value="TAT_signal"/>
</dbReference>
<dbReference type="PANTHER" id="PTHR46018">
    <property type="entry name" value="ZINC PHOSPHODIESTERASE ELAC PROTEIN 1"/>
    <property type="match status" value="1"/>
</dbReference>
<dbReference type="InterPro" id="IPR001279">
    <property type="entry name" value="Metallo-B-lactamas"/>
</dbReference>
<dbReference type="EMBL" id="WTYM01000021">
    <property type="protein sequence ID" value="MXO57998.1"/>
    <property type="molecule type" value="Genomic_DNA"/>
</dbReference>
<proteinExistence type="predicted"/>
<gene>
    <name evidence="3" type="ORF">GRI89_00365</name>
</gene>
<keyword evidence="1 3" id="KW-0378">Hydrolase</keyword>
<evidence type="ECO:0000259" key="2">
    <source>
        <dbReference type="SMART" id="SM00849"/>
    </source>
</evidence>
<dbReference type="PANTHER" id="PTHR46018:SF2">
    <property type="entry name" value="ZINC PHOSPHODIESTERASE ELAC PROTEIN 1"/>
    <property type="match status" value="1"/>
</dbReference>
<dbReference type="AlphaFoldDB" id="A0A6I4SRG2"/>
<reference evidence="3 4" key="1">
    <citation type="submission" date="2019-12" db="EMBL/GenBank/DDBJ databases">
        <title>Genomic-based taxomic classification of the family Erythrobacteraceae.</title>
        <authorList>
            <person name="Xu L."/>
        </authorList>
    </citation>
    <scope>NUCLEOTIDE SEQUENCE [LARGE SCALE GENOMIC DNA]</scope>
    <source>
        <strain evidence="3 4">MCCC 1K01500</strain>
    </source>
</reference>
<dbReference type="SMART" id="SM00849">
    <property type="entry name" value="Lactamase_B"/>
    <property type="match status" value="1"/>
</dbReference>
<dbReference type="SUPFAM" id="SSF56281">
    <property type="entry name" value="Metallo-hydrolase/oxidoreductase"/>
    <property type="match status" value="1"/>
</dbReference>
<organism evidence="3 4">
    <name type="scientific">Croceibacterium salegens</name>
    <dbReference type="NCBI Taxonomy" id="1737568"/>
    <lineage>
        <taxon>Bacteria</taxon>
        <taxon>Pseudomonadati</taxon>
        <taxon>Pseudomonadota</taxon>
        <taxon>Alphaproteobacteria</taxon>
        <taxon>Sphingomonadales</taxon>
        <taxon>Erythrobacteraceae</taxon>
        <taxon>Croceibacterium</taxon>
    </lineage>
</organism>
<dbReference type="Proteomes" id="UP000433652">
    <property type="component" value="Unassembled WGS sequence"/>
</dbReference>
<dbReference type="GO" id="GO:0042781">
    <property type="term" value="F:3'-tRNA processing endoribonuclease activity"/>
    <property type="evidence" value="ECO:0007669"/>
    <property type="project" value="TreeGrafter"/>
</dbReference>
<dbReference type="RefSeq" id="WP_159791292.1">
    <property type="nucleotide sequence ID" value="NZ_WTYM01000021.1"/>
</dbReference>
<protein>
    <submittedName>
        <fullName evidence="3">MBL fold metallo-hydrolase</fullName>
    </submittedName>
</protein>
<evidence type="ECO:0000313" key="3">
    <source>
        <dbReference type="EMBL" id="MXO57998.1"/>
    </source>
</evidence>
<dbReference type="InterPro" id="IPR036866">
    <property type="entry name" value="RibonucZ/Hydroxyglut_hydro"/>
</dbReference>
<dbReference type="Gene3D" id="3.60.15.10">
    <property type="entry name" value="Ribonuclease Z/Hydroxyacylglutathione hydrolase-like"/>
    <property type="match status" value="1"/>
</dbReference>
<dbReference type="PROSITE" id="PS51318">
    <property type="entry name" value="TAT"/>
    <property type="match status" value="1"/>
</dbReference>
<comment type="caution">
    <text evidence="3">The sequence shown here is derived from an EMBL/GenBank/DDBJ whole genome shotgun (WGS) entry which is preliminary data.</text>
</comment>
<accession>A0A6I4SRG2</accession>
<keyword evidence="4" id="KW-1185">Reference proteome</keyword>
<evidence type="ECO:0000313" key="4">
    <source>
        <dbReference type="Proteomes" id="UP000433652"/>
    </source>
</evidence>
<dbReference type="Pfam" id="PF00753">
    <property type="entry name" value="Lactamase_B"/>
    <property type="match status" value="1"/>
</dbReference>